<feature type="domain" description="RING-type" evidence="6">
    <location>
        <begin position="65"/>
        <end position="108"/>
    </location>
</feature>
<dbReference type="SMART" id="SM00184">
    <property type="entry name" value="RING"/>
    <property type="match status" value="1"/>
</dbReference>
<dbReference type="GO" id="GO:0008270">
    <property type="term" value="F:zinc ion binding"/>
    <property type="evidence" value="ECO:0007669"/>
    <property type="project" value="UniProtKB-KW"/>
</dbReference>
<dbReference type="RefSeq" id="XP_033676371.1">
    <property type="nucleotide sequence ID" value="XM_033820347.1"/>
</dbReference>
<dbReference type="SUPFAM" id="SSF57850">
    <property type="entry name" value="RING/U-box"/>
    <property type="match status" value="1"/>
</dbReference>
<dbReference type="InterPro" id="IPR001841">
    <property type="entry name" value="Znf_RING"/>
</dbReference>
<keyword evidence="2 4" id="KW-0863">Zinc-finger</keyword>
<feature type="region of interest" description="Disordered" evidence="5">
    <location>
        <begin position="147"/>
        <end position="194"/>
    </location>
</feature>
<feature type="compositionally biased region" description="Basic residues" evidence="5">
    <location>
        <begin position="172"/>
        <end position="181"/>
    </location>
</feature>
<evidence type="ECO:0000259" key="6">
    <source>
        <dbReference type="PROSITE" id="PS50089"/>
    </source>
</evidence>
<keyword evidence="3" id="KW-0862">Zinc</keyword>
<dbReference type="Gene3D" id="3.30.40.10">
    <property type="entry name" value="Zinc/RING finger domain, C3HC4 (zinc finger)"/>
    <property type="match status" value="1"/>
</dbReference>
<evidence type="ECO:0000256" key="1">
    <source>
        <dbReference type="ARBA" id="ARBA00022723"/>
    </source>
</evidence>
<name>A0A6A6HTL7_9PLEO</name>
<sequence length="252" mass="28572">MAFSIRCCLDRIRKNTHQDGIPCERQPPQAHLSQVEILPRPTTHCRLHLGKSAAEVWLLYTESECPVCYEVPDTLVKLRCGHAFCDDCLPAWLLEKRQEETPTCLTCRMVLNCCNHNCCRLEIAHRVHKPERKPPVSTVALPIKRRVRSASETLRREMTQRRVQSKQEPPKKDRRGGKRQRANNAAAIESDDASDNTATKVGAFATFVDLTSPPPSPPSRANTAAMRLNVNGKRLRNDDFVSAQQFANRLLR</sequence>
<dbReference type="Proteomes" id="UP000800094">
    <property type="component" value="Unassembled WGS sequence"/>
</dbReference>
<evidence type="ECO:0000313" key="8">
    <source>
        <dbReference type="Proteomes" id="UP000800094"/>
    </source>
</evidence>
<protein>
    <recommendedName>
        <fullName evidence="6">RING-type domain-containing protein</fullName>
    </recommendedName>
</protein>
<dbReference type="InterPro" id="IPR017907">
    <property type="entry name" value="Znf_RING_CS"/>
</dbReference>
<gene>
    <name evidence="7" type="ORF">BU26DRAFT_176931</name>
</gene>
<evidence type="ECO:0000256" key="5">
    <source>
        <dbReference type="SAM" id="MobiDB-lite"/>
    </source>
</evidence>
<dbReference type="AlphaFoldDB" id="A0A6A6HTL7"/>
<evidence type="ECO:0000256" key="4">
    <source>
        <dbReference type="PROSITE-ProRule" id="PRU00175"/>
    </source>
</evidence>
<dbReference type="Pfam" id="PF13445">
    <property type="entry name" value="zf-RING_UBOX"/>
    <property type="match status" value="1"/>
</dbReference>
<reference evidence="7" key="1">
    <citation type="journal article" date="2020" name="Stud. Mycol.">
        <title>101 Dothideomycetes genomes: a test case for predicting lifestyles and emergence of pathogens.</title>
        <authorList>
            <person name="Haridas S."/>
            <person name="Albert R."/>
            <person name="Binder M."/>
            <person name="Bloem J."/>
            <person name="Labutti K."/>
            <person name="Salamov A."/>
            <person name="Andreopoulos B."/>
            <person name="Baker S."/>
            <person name="Barry K."/>
            <person name="Bills G."/>
            <person name="Bluhm B."/>
            <person name="Cannon C."/>
            <person name="Castanera R."/>
            <person name="Culley D."/>
            <person name="Daum C."/>
            <person name="Ezra D."/>
            <person name="Gonzalez J."/>
            <person name="Henrissat B."/>
            <person name="Kuo A."/>
            <person name="Liang C."/>
            <person name="Lipzen A."/>
            <person name="Lutzoni F."/>
            <person name="Magnuson J."/>
            <person name="Mondo S."/>
            <person name="Nolan M."/>
            <person name="Ohm R."/>
            <person name="Pangilinan J."/>
            <person name="Park H.-J."/>
            <person name="Ramirez L."/>
            <person name="Alfaro M."/>
            <person name="Sun H."/>
            <person name="Tritt A."/>
            <person name="Yoshinaga Y."/>
            <person name="Zwiers L.-H."/>
            <person name="Turgeon B."/>
            <person name="Goodwin S."/>
            <person name="Spatafora J."/>
            <person name="Crous P."/>
            <person name="Grigoriev I."/>
        </authorList>
    </citation>
    <scope>NUCLEOTIDE SEQUENCE</scope>
    <source>
        <strain evidence="7">CBS 122368</strain>
    </source>
</reference>
<evidence type="ECO:0000313" key="7">
    <source>
        <dbReference type="EMBL" id="KAF2241367.1"/>
    </source>
</evidence>
<proteinExistence type="predicted"/>
<dbReference type="OrthoDB" id="6270329at2759"/>
<dbReference type="InterPro" id="IPR027370">
    <property type="entry name" value="Znf-RING_euk"/>
</dbReference>
<dbReference type="EMBL" id="ML987212">
    <property type="protein sequence ID" value="KAF2241367.1"/>
    <property type="molecule type" value="Genomic_DNA"/>
</dbReference>
<dbReference type="PROSITE" id="PS50089">
    <property type="entry name" value="ZF_RING_2"/>
    <property type="match status" value="1"/>
</dbReference>
<evidence type="ECO:0000256" key="3">
    <source>
        <dbReference type="ARBA" id="ARBA00022833"/>
    </source>
</evidence>
<accession>A0A6A6HTL7</accession>
<dbReference type="InterPro" id="IPR013083">
    <property type="entry name" value="Znf_RING/FYVE/PHD"/>
</dbReference>
<organism evidence="7 8">
    <name type="scientific">Trematosphaeria pertusa</name>
    <dbReference type="NCBI Taxonomy" id="390896"/>
    <lineage>
        <taxon>Eukaryota</taxon>
        <taxon>Fungi</taxon>
        <taxon>Dikarya</taxon>
        <taxon>Ascomycota</taxon>
        <taxon>Pezizomycotina</taxon>
        <taxon>Dothideomycetes</taxon>
        <taxon>Pleosporomycetidae</taxon>
        <taxon>Pleosporales</taxon>
        <taxon>Massarineae</taxon>
        <taxon>Trematosphaeriaceae</taxon>
        <taxon>Trematosphaeria</taxon>
    </lineage>
</organism>
<dbReference type="PROSITE" id="PS00518">
    <property type="entry name" value="ZF_RING_1"/>
    <property type="match status" value="1"/>
</dbReference>
<keyword evidence="1" id="KW-0479">Metal-binding</keyword>
<keyword evidence="8" id="KW-1185">Reference proteome</keyword>
<dbReference type="GeneID" id="54573677"/>
<evidence type="ECO:0000256" key="2">
    <source>
        <dbReference type="ARBA" id="ARBA00022771"/>
    </source>
</evidence>